<dbReference type="GO" id="GO:0006361">
    <property type="term" value="P:transcription initiation at RNA polymerase I promoter"/>
    <property type="evidence" value="ECO:0000318"/>
    <property type="project" value="GO_Central"/>
</dbReference>
<feature type="region of interest" description="Disordered" evidence="1">
    <location>
        <begin position="372"/>
        <end position="401"/>
    </location>
</feature>
<evidence type="ECO:0000313" key="4">
    <source>
        <dbReference type="Proteomes" id="UP000001744"/>
    </source>
</evidence>
<keyword evidence="4" id="KW-1185">Reference proteome</keyword>
<dbReference type="GO" id="GO:0000182">
    <property type="term" value="F:rDNA binding"/>
    <property type="evidence" value="ECO:0000318"/>
    <property type="project" value="GO_Central"/>
</dbReference>
<dbReference type="CDD" id="cd00167">
    <property type="entry name" value="SANT"/>
    <property type="match status" value="1"/>
</dbReference>
<dbReference type="InterPro" id="IPR009057">
    <property type="entry name" value="Homeodomain-like_sf"/>
</dbReference>
<dbReference type="VEuPathDB" id="FungiDB:SJAG_04766"/>
<dbReference type="PANTHER" id="PTHR28079">
    <property type="entry name" value="RNA POLYMERASE I-SPECIFIC TRANSCRIPTION INITIATION FACTOR RRN5"/>
    <property type="match status" value="1"/>
</dbReference>
<dbReference type="InterPro" id="IPR039601">
    <property type="entry name" value="Rrn5"/>
</dbReference>
<dbReference type="GO" id="GO:0000500">
    <property type="term" value="C:RNA polymerase I upstream activating factor complex"/>
    <property type="evidence" value="ECO:0000318"/>
    <property type="project" value="GO_Central"/>
</dbReference>
<dbReference type="eggNOG" id="ENOG502RY38">
    <property type="taxonomic scope" value="Eukaryota"/>
</dbReference>
<feature type="region of interest" description="Disordered" evidence="1">
    <location>
        <begin position="417"/>
        <end position="440"/>
    </location>
</feature>
<dbReference type="AlphaFoldDB" id="B6K7Q0"/>
<dbReference type="STRING" id="402676.B6K7Q0"/>
<dbReference type="InterPro" id="IPR001005">
    <property type="entry name" value="SANT/Myb"/>
</dbReference>
<dbReference type="HOGENOM" id="CLU_454283_0_0_1"/>
<organism evidence="2 4">
    <name type="scientific">Schizosaccharomyces japonicus (strain yFS275 / FY16936)</name>
    <name type="common">Fission yeast</name>
    <dbReference type="NCBI Taxonomy" id="402676"/>
    <lineage>
        <taxon>Eukaryota</taxon>
        <taxon>Fungi</taxon>
        <taxon>Dikarya</taxon>
        <taxon>Ascomycota</taxon>
        <taxon>Taphrinomycotina</taxon>
        <taxon>Schizosaccharomycetes</taxon>
        <taxon>Schizosaccharomycetales</taxon>
        <taxon>Schizosaccharomycetaceae</taxon>
        <taxon>Schizosaccharomyces</taxon>
    </lineage>
</organism>
<accession>B6K7Q0</accession>
<evidence type="ECO:0000256" key="1">
    <source>
        <dbReference type="SAM" id="MobiDB-lite"/>
    </source>
</evidence>
<dbReference type="OrthoDB" id="2240312at2759"/>
<dbReference type="EMBL" id="KE651168">
    <property type="protein sequence ID" value="EEB09554.1"/>
    <property type="molecule type" value="Genomic_DNA"/>
</dbReference>
<dbReference type="JaponicusDB" id="SJAG_04766">
    <property type="gene designation" value="rrn5"/>
</dbReference>
<name>B6K7Q0_SCHJY</name>
<reference evidence="2 4" key="1">
    <citation type="journal article" date="2011" name="Science">
        <title>Comparative functional genomics of the fission yeasts.</title>
        <authorList>
            <person name="Rhind N."/>
            <person name="Chen Z."/>
            <person name="Yassour M."/>
            <person name="Thompson D.A."/>
            <person name="Haas B.J."/>
            <person name="Habib N."/>
            <person name="Wapinski I."/>
            <person name="Roy S."/>
            <person name="Lin M.F."/>
            <person name="Heiman D.I."/>
            <person name="Young S.K."/>
            <person name="Furuya K."/>
            <person name="Guo Y."/>
            <person name="Pidoux A."/>
            <person name="Chen H.M."/>
            <person name="Robbertse B."/>
            <person name="Goldberg J.M."/>
            <person name="Aoki K."/>
            <person name="Bayne E.H."/>
            <person name="Berlin A.M."/>
            <person name="Desjardins C.A."/>
            <person name="Dobbs E."/>
            <person name="Dukaj L."/>
            <person name="Fan L."/>
            <person name="FitzGerald M.G."/>
            <person name="French C."/>
            <person name="Gujja S."/>
            <person name="Hansen K."/>
            <person name="Keifenheim D."/>
            <person name="Levin J.Z."/>
            <person name="Mosher R.A."/>
            <person name="Mueller C.A."/>
            <person name="Pfiffner J."/>
            <person name="Priest M."/>
            <person name="Russ C."/>
            <person name="Smialowska A."/>
            <person name="Swoboda P."/>
            <person name="Sykes S.M."/>
            <person name="Vaughn M."/>
            <person name="Vengrova S."/>
            <person name="Yoder R."/>
            <person name="Zeng Q."/>
            <person name="Allshire R."/>
            <person name="Baulcombe D."/>
            <person name="Birren B.W."/>
            <person name="Brown W."/>
            <person name="Ekwall K."/>
            <person name="Kellis M."/>
            <person name="Leatherwood J."/>
            <person name="Levin H."/>
            <person name="Margalit H."/>
            <person name="Martienssen R."/>
            <person name="Nieduszynski C.A."/>
            <person name="Spatafora J.W."/>
            <person name="Friedman N."/>
            <person name="Dalgaard J.Z."/>
            <person name="Baumann P."/>
            <person name="Niki H."/>
            <person name="Regev A."/>
            <person name="Nusbaum C."/>
        </authorList>
    </citation>
    <scope>NUCLEOTIDE SEQUENCE [LARGE SCALE GENOMIC DNA]</scope>
    <source>
        <strain evidence="4">yFS275 / FY16936</strain>
    </source>
</reference>
<dbReference type="GO" id="GO:0042790">
    <property type="term" value="P:nucleolar large rRNA transcription by RNA polymerase I"/>
    <property type="evidence" value="ECO:0007669"/>
    <property type="project" value="InterPro"/>
</dbReference>
<gene>
    <name evidence="3" type="primary">rrn5</name>
    <name evidence="2" type="ORF">SJAG_04766</name>
</gene>
<proteinExistence type="predicted"/>
<dbReference type="PANTHER" id="PTHR28079:SF1">
    <property type="entry name" value="RNA POLYMERASE I-SPECIFIC TRANSCRIPTION INITIATION FACTOR RRN5"/>
    <property type="match status" value="1"/>
</dbReference>
<evidence type="ECO:0000313" key="3">
    <source>
        <dbReference type="JaponicusDB" id="SJAG_04766"/>
    </source>
</evidence>
<dbReference type="RefSeq" id="XP_002175847.1">
    <property type="nucleotide sequence ID" value="XM_002175811.2"/>
</dbReference>
<protein>
    <submittedName>
        <fullName evidence="2">RNA polymerase I upstream activation factor complex subunit Rrn5</fullName>
    </submittedName>
</protein>
<dbReference type="Gene3D" id="1.10.10.60">
    <property type="entry name" value="Homeodomain-like"/>
    <property type="match status" value="1"/>
</dbReference>
<feature type="compositionally biased region" description="Polar residues" evidence="1">
    <location>
        <begin position="417"/>
        <end position="427"/>
    </location>
</feature>
<evidence type="ECO:0000313" key="2">
    <source>
        <dbReference type="EMBL" id="EEB09554.1"/>
    </source>
</evidence>
<dbReference type="Proteomes" id="UP000001744">
    <property type="component" value="Unassembled WGS sequence"/>
</dbReference>
<dbReference type="GeneID" id="7049352"/>
<sequence length="601" mass="69065">MQQSLTKLHEQLSKRSSVQGQEQIGFKHILEHFAAKQYLRLFRDFKGDFHGTNRSREPLFSGSTLSSSYVHGTRWTVHEKRIFFQSLARHGRRKCAAIAADIRTKTEAQVYNYISLLETQLRYVKKRWPKRKQLKVLVQFQDIPAAMEMSDEWVEWEELQSQDFIQKTNVREEKTWKRTCRKSNTCPSLSVFQSMPAEKRDACMESQPMWDLFDMNYLLECSGLFYIRSEDADMRTDFLCDIYDLVKQKTKELVTRSLELADLRLSSTESSSCYRRSAIVKPNDVVLAVKLGEFHQHDIRDFWVTLPQRLGLEVTKRNRFLGDTEYAGTALNRKRYAEPNCRLRVKRRCTMRGDNASMDALECRIEKHQPFAEQENGAESDSDSGHATLQSLSDSEVESYLSHETNADIVRPLQQGATSNELESPQADSVMAPENAEDESSKLLYAVREDDSLDDGDESIDAIDQRNSKLYESELWEFVCGKRSLIPNPIYQRRRMLTFGADQKAIDHNVERMFSPWPTQSRKEKGASVSVFSASMLKEASTPSINPLSAAASAQQSTDKEGLANSSMDVDTLCCFPVSEWEQQTAYCGRTFLQDVLPFPF</sequence>
<feature type="compositionally biased region" description="Polar residues" evidence="1">
    <location>
        <begin position="385"/>
        <end position="394"/>
    </location>
</feature>
<dbReference type="SUPFAM" id="SSF46689">
    <property type="entry name" value="Homeodomain-like"/>
    <property type="match status" value="1"/>
</dbReference>